<dbReference type="Gene3D" id="3.40.33.10">
    <property type="entry name" value="CAP"/>
    <property type="match status" value="1"/>
</dbReference>
<name>A0A6H1U5F1_9CYAN</name>
<dbReference type="PANTHER" id="PTHR31157:SF1">
    <property type="entry name" value="SCP DOMAIN-CONTAINING PROTEIN"/>
    <property type="match status" value="1"/>
</dbReference>
<dbReference type="Pfam" id="PF00188">
    <property type="entry name" value="CAP"/>
    <property type="match status" value="1"/>
</dbReference>
<evidence type="ECO:0000313" key="2">
    <source>
        <dbReference type="EMBL" id="QIZ73597.1"/>
    </source>
</evidence>
<dbReference type="InterPro" id="IPR035940">
    <property type="entry name" value="CAP_sf"/>
</dbReference>
<accession>A0A6H1U5F1</accession>
<dbReference type="InterPro" id="IPR014044">
    <property type="entry name" value="CAP_dom"/>
</dbReference>
<dbReference type="PANTHER" id="PTHR31157">
    <property type="entry name" value="SCP DOMAIN-CONTAINING PROTEIN"/>
    <property type="match status" value="1"/>
</dbReference>
<dbReference type="CDD" id="cd05379">
    <property type="entry name" value="CAP_bacterial"/>
    <property type="match status" value="1"/>
</dbReference>
<dbReference type="SUPFAM" id="SSF55797">
    <property type="entry name" value="PR-1-like"/>
    <property type="match status" value="1"/>
</dbReference>
<sequence>MLEKVRKFGILGAIGAIAPLWAGCTFSVVLESEKSSSPTPTVEVTSSPTVASGSFAEMEREVFRQVNQYRQSQNLPPLETNDRIAREARSHSQAMAEGRVPFSHDGFEGRVEAIGSALTYRSAAENVAYNQGFGDPVSQAVRGWIESPGHQKNMVGDFDLTGVGIAKNTQGEYYFTQIFIKKSQQ</sequence>
<dbReference type="KEGG" id="oxy:HCG48_04700"/>
<gene>
    <name evidence="2" type="ORF">HCG48_04700</name>
</gene>
<reference evidence="2 3" key="1">
    <citation type="submission" date="2020-04" db="EMBL/GenBank/DDBJ databases">
        <authorList>
            <person name="Basu S."/>
            <person name="Maruthanayagam V."/>
            <person name="Chakraborty S."/>
            <person name="Pramanik A."/>
            <person name="Mukherjee J."/>
            <person name="Brink B."/>
        </authorList>
    </citation>
    <scope>NUCLEOTIDE SEQUENCE [LARGE SCALE GENOMIC DNA]</scope>
    <source>
        <strain evidence="2 3">AP17</strain>
    </source>
</reference>
<organism evidence="2 3">
    <name type="scientific">Oxynema aestuarii AP17</name>
    <dbReference type="NCBI Taxonomy" id="2064643"/>
    <lineage>
        <taxon>Bacteria</taxon>
        <taxon>Bacillati</taxon>
        <taxon>Cyanobacteriota</taxon>
        <taxon>Cyanophyceae</taxon>
        <taxon>Oscillatoriophycideae</taxon>
        <taxon>Oscillatoriales</taxon>
        <taxon>Oscillatoriaceae</taxon>
        <taxon>Oxynema</taxon>
        <taxon>Oxynema aestuarii</taxon>
    </lineage>
</organism>
<evidence type="ECO:0000259" key="1">
    <source>
        <dbReference type="Pfam" id="PF00188"/>
    </source>
</evidence>
<protein>
    <submittedName>
        <fullName evidence="2">CAP domain-containing protein</fullName>
    </submittedName>
</protein>
<evidence type="ECO:0000313" key="3">
    <source>
        <dbReference type="Proteomes" id="UP000500857"/>
    </source>
</evidence>
<feature type="domain" description="SCP" evidence="1">
    <location>
        <begin position="64"/>
        <end position="179"/>
    </location>
</feature>
<dbReference type="PROSITE" id="PS51257">
    <property type="entry name" value="PROKAR_LIPOPROTEIN"/>
    <property type="match status" value="1"/>
</dbReference>
<dbReference type="AlphaFoldDB" id="A0A6H1U5F1"/>
<dbReference type="EMBL" id="CP051167">
    <property type="protein sequence ID" value="QIZ73597.1"/>
    <property type="molecule type" value="Genomic_DNA"/>
</dbReference>
<keyword evidence="3" id="KW-1185">Reference proteome</keyword>
<dbReference type="Proteomes" id="UP000500857">
    <property type="component" value="Chromosome"/>
</dbReference>
<proteinExistence type="predicted"/>